<evidence type="ECO:0000256" key="8">
    <source>
        <dbReference type="RuleBase" id="RU367043"/>
    </source>
</evidence>
<keyword evidence="8" id="KW-0999">Mitochondrion inner membrane</keyword>
<evidence type="ECO:0000256" key="5">
    <source>
        <dbReference type="ARBA" id="ARBA00023010"/>
    </source>
</evidence>
<keyword evidence="6 8" id="KW-0496">Mitochondrion</keyword>
<evidence type="ECO:0000313" key="12">
    <source>
        <dbReference type="Proteomes" id="UP001190700"/>
    </source>
</evidence>
<comment type="domain">
    <text evidence="8">The twin CX3C motif contains 4 conserved Cys residues that form 2 disulfide bonds in the mitochondrial intermembrane space.</text>
</comment>
<organism evidence="10 12">
    <name type="scientific">Cymbomonas tetramitiformis</name>
    <dbReference type="NCBI Taxonomy" id="36881"/>
    <lineage>
        <taxon>Eukaryota</taxon>
        <taxon>Viridiplantae</taxon>
        <taxon>Chlorophyta</taxon>
        <taxon>Pyramimonadophyceae</taxon>
        <taxon>Pyramimonadales</taxon>
        <taxon>Pyramimonadaceae</taxon>
        <taxon>Cymbomonas</taxon>
    </lineage>
</organism>
<keyword evidence="1 8" id="KW-0813">Transport</keyword>
<comment type="subcellular location">
    <subcellularLocation>
        <location evidence="8">Mitochondrion inner membrane</location>
        <topology evidence="8">Peripheral membrane protein</topology>
        <orientation evidence="8">Intermembrane side</orientation>
    </subcellularLocation>
</comment>
<reference evidence="10 12" key="1">
    <citation type="journal article" date="2015" name="Genome Biol. Evol.">
        <title>Comparative Genomics of a Bacterivorous Green Alga Reveals Evolutionary Causalities and Consequences of Phago-Mixotrophic Mode of Nutrition.</title>
        <authorList>
            <person name="Burns J.A."/>
            <person name="Paasch A."/>
            <person name="Narechania A."/>
            <person name="Kim E."/>
        </authorList>
    </citation>
    <scope>NUCLEOTIDE SEQUENCE [LARGE SCALE GENOMIC DNA]</scope>
    <source>
        <strain evidence="10">PLY_AMNH</strain>
    </source>
</reference>
<accession>A0AAE0EQH3</accession>
<comment type="caution">
    <text evidence="10">The sequence shown here is derived from an EMBL/GenBank/DDBJ whole genome shotgun (WGS) entry which is preliminary data.</text>
</comment>
<evidence type="ECO:0000256" key="6">
    <source>
        <dbReference type="ARBA" id="ARBA00023128"/>
    </source>
</evidence>
<protein>
    <recommendedName>
        <fullName evidence="8">Mitochondrial import inner membrane translocase subunit</fullName>
    </recommendedName>
</protein>
<dbReference type="Pfam" id="PF02953">
    <property type="entry name" value="zf-Tim10_DDP"/>
    <property type="match status" value="1"/>
</dbReference>
<evidence type="ECO:0000313" key="11">
    <source>
        <dbReference type="EMBL" id="KAK3248181.1"/>
    </source>
</evidence>
<dbReference type="SUPFAM" id="SSF144122">
    <property type="entry name" value="Tim10-like"/>
    <property type="match status" value="1"/>
</dbReference>
<feature type="domain" description="Tim10-like" evidence="9">
    <location>
        <begin position="3"/>
        <end position="62"/>
    </location>
</feature>
<evidence type="ECO:0000256" key="2">
    <source>
        <dbReference type="ARBA" id="ARBA00022723"/>
    </source>
</evidence>
<dbReference type="InterPro" id="IPR035427">
    <property type="entry name" value="Tim10-like_dom_sf"/>
</dbReference>
<name>A0AAE0EQH3_9CHLO</name>
<dbReference type="GO" id="GO:0046872">
    <property type="term" value="F:metal ion binding"/>
    <property type="evidence" value="ECO:0007669"/>
    <property type="project" value="UniProtKB-KW"/>
</dbReference>
<comment type="similarity">
    <text evidence="8">Belongs to the small Tim family.</text>
</comment>
<keyword evidence="2" id="KW-0479">Metal-binding</keyword>
<dbReference type="EMBL" id="LGRX02035096">
    <property type="protein sequence ID" value="KAK3236302.1"/>
    <property type="molecule type" value="Genomic_DNA"/>
</dbReference>
<evidence type="ECO:0000256" key="4">
    <source>
        <dbReference type="ARBA" id="ARBA00022927"/>
    </source>
</evidence>
<reference evidence="10" key="2">
    <citation type="submission" date="2023-06" db="EMBL/GenBank/DDBJ databases">
        <title>Long-read-based genome assembly of the green algal bacterivore Cymbomonas tetramitiformis.</title>
        <authorList>
            <person name="Gyaltshen Y."/>
            <person name="Rozenberg A."/>
            <person name="Paasch A."/>
            <person name="Burns J.A."/>
            <person name="Warring S."/>
            <person name="Larson R."/>
            <person name="Maurer-Alcala X."/>
            <person name="Dacks J."/>
            <person name="Kim E."/>
        </authorList>
    </citation>
    <scope>NUCLEOTIDE SEQUENCE</scope>
    <source>
        <strain evidence="10">PLY_AMNH</strain>
    </source>
</reference>
<dbReference type="InterPro" id="IPR050673">
    <property type="entry name" value="Mito_inner_translocase_sub"/>
</dbReference>
<keyword evidence="3" id="KW-0862">Zinc</keyword>
<keyword evidence="8" id="KW-0472">Membrane</keyword>
<dbReference type="InterPro" id="IPR004217">
    <property type="entry name" value="Tim10-like"/>
</dbReference>
<comment type="function">
    <text evidence="8">Mitochondrial intermembrane chaperone that participates in the import and insertion of some multi-pass transmembrane proteins into the mitochondrial inner membrane. Also required for the transfer of beta-barrel precursors from the TOM complex to the sorting and assembly machinery (SAM complex) of the outer membrane. Acts as a chaperone-like protein that protects the hydrophobic precursors from aggregation and guide them through the mitochondrial intermembrane space.</text>
</comment>
<dbReference type="Proteomes" id="UP001190700">
    <property type="component" value="Unassembled WGS sequence"/>
</dbReference>
<gene>
    <name evidence="11" type="ORF">CYMTET_42348</name>
    <name evidence="10" type="ORF">CYMTET_53555</name>
</gene>
<dbReference type="EMBL" id="LGRX02028344">
    <property type="protein sequence ID" value="KAK3248181.1"/>
    <property type="molecule type" value="Genomic_DNA"/>
</dbReference>
<dbReference type="Gene3D" id="1.10.287.810">
    <property type="entry name" value="Mitochondrial import inner membrane translocase subunit tim13 like domains"/>
    <property type="match status" value="1"/>
</dbReference>
<proteinExistence type="inferred from homology"/>
<sequence length="75" mass="8744">MIDEMQTRDSLKMYNRLVERCFSNCVDTFRRKNLDKDEEKCVSKCTEKFLKHSARASLRFNELNAEAAGMPAPPQ</sequence>
<dbReference type="GO" id="GO:0015031">
    <property type="term" value="P:protein transport"/>
    <property type="evidence" value="ECO:0007669"/>
    <property type="project" value="UniProtKB-KW"/>
</dbReference>
<dbReference type="GO" id="GO:0005743">
    <property type="term" value="C:mitochondrial inner membrane"/>
    <property type="evidence" value="ECO:0007669"/>
    <property type="project" value="UniProtKB-SubCell"/>
</dbReference>
<evidence type="ECO:0000259" key="9">
    <source>
        <dbReference type="Pfam" id="PF02953"/>
    </source>
</evidence>
<evidence type="ECO:0000313" key="10">
    <source>
        <dbReference type="EMBL" id="KAK3236302.1"/>
    </source>
</evidence>
<keyword evidence="7 8" id="KW-1015">Disulfide bond</keyword>
<dbReference type="PANTHER" id="PTHR13172">
    <property type="entry name" value="MITOCHONDRIAL IMPORT INNER MEMBRANE TRANSLOCASE SUBUNIT TIM9B"/>
    <property type="match status" value="1"/>
</dbReference>
<evidence type="ECO:0000256" key="1">
    <source>
        <dbReference type="ARBA" id="ARBA00022448"/>
    </source>
</evidence>
<keyword evidence="4 8" id="KW-0653">Protein transport</keyword>
<evidence type="ECO:0000256" key="7">
    <source>
        <dbReference type="ARBA" id="ARBA00023157"/>
    </source>
</evidence>
<evidence type="ECO:0000256" key="3">
    <source>
        <dbReference type="ARBA" id="ARBA00022833"/>
    </source>
</evidence>
<keyword evidence="8" id="KW-0143">Chaperone</keyword>
<dbReference type="AlphaFoldDB" id="A0AAE0EQH3"/>
<keyword evidence="12" id="KW-1185">Reference proteome</keyword>
<keyword evidence="5 8" id="KW-0811">Translocation</keyword>
<comment type="subunit">
    <text evidence="8">Heterohexamer.</text>
</comment>